<dbReference type="InterPro" id="IPR042183">
    <property type="entry name" value="MmgE/PrpD_sf_1"/>
</dbReference>
<gene>
    <name evidence="4" type="ORF">GCM10016455_00730</name>
</gene>
<dbReference type="Pfam" id="PF19305">
    <property type="entry name" value="MmgE_PrpD_C"/>
    <property type="match status" value="1"/>
</dbReference>
<proteinExistence type="inferred from homology"/>
<comment type="similarity">
    <text evidence="1">Belongs to the PrpD family.</text>
</comment>
<evidence type="ECO:0000259" key="2">
    <source>
        <dbReference type="Pfam" id="PF03972"/>
    </source>
</evidence>
<dbReference type="InterPro" id="IPR005656">
    <property type="entry name" value="MmgE_PrpD"/>
</dbReference>
<evidence type="ECO:0000313" key="4">
    <source>
        <dbReference type="EMBL" id="GHE85421.1"/>
    </source>
</evidence>
<evidence type="ECO:0008006" key="6">
    <source>
        <dbReference type="Google" id="ProtNLM"/>
    </source>
</evidence>
<dbReference type="Gene3D" id="1.10.4100.10">
    <property type="entry name" value="2-methylcitrate dehydratase PrpD"/>
    <property type="match status" value="1"/>
</dbReference>
<feature type="domain" description="MmgE/PrpD N-terminal" evidence="2">
    <location>
        <begin position="21"/>
        <end position="241"/>
    </location>
</feature>
<dbReference type="Gene3D" id="3.30.1330.120">
    <property type="entry name" value="2-methylcitrate dehydratase PrpD"/>
    <property type="match status" value="1"/>
</dbReference>
<dbReference type="PANTHER" id="PTHR16943">
    <property type="entry name" value="2-METHYLCITRATE DEHYDRATASE-RELATED"/>
    <property type="match status" value="1"/>
</dbReference>
<dbReference type="Pfam" id="PF03972">
    <property type="entry name" value="MmgE_PrpD_N"/>
    <property type="match status" value="1"/>
</dbReference>
<protein>
    <recommendedName>
        <fullName evidence="6">MmgE/PrpD family protein</fullName>
    </recommendedName>
</protein>
<evidence type="ECO:0000259" key="3">
    <source>
        <dbReference type="Pfam" id="PF19305"/>
    </source>
</evidence>
<name>A0ABQ3IJB0_9RHOB</name>
<dbReference type="InterPro" id="IPR045336">
    <property type="entry name" value="MmgE_PrpD_N"/>
</dbReference>
<accession>A0ABQ3IJB0</accession>
<dbReference type="RefSeq" id="WP_191284500.1">
    <property type="nucleotide sequence ID" value="NZ_BNCH01000001.1"/>
</dbReference>
<comment type="caution">
    <text evidence="4">The sequence shown here is derived from an EMBL/GenBank/DDBJ whole genome shotgun (WGS) entry which is preliminary data.</text>
</comment>
<dbReference type="InterPro" id="IPR042188">
    <property type="entry name" value="MmgE/PrpD_sf_2"/>
</dbReference>
<dbReference type="PANTHER" id="PTHR16943:SF8">
    <property type="entry name" value="2-METHYLCITRATE DEHYDRATASE"/>
    <property type="match status" value="1"/>
</dbReference>
<dbReference type="InterPro" id="IPR045337">
    <property type="entry name" value="MmgE_PrpD_C"/>
</dbReference>
<evidence type="ECO:0000313" key="5">
    <source>
        <dbReference type="Proteomes" id="UP000609802"/>
    </source>
</evidence>
<evidence type="ECO:0000256" key="1">
    <source>
        <dbReference type="ARBA" id="ARBA00006174"/>
    </source>
</evidence>
<dbReference type="Proteomes" id="UP000609802">
    <property type="component" value="Unassembled WGS sequence"/>
</dbReference>
<keyword evidence="5" id="KW-1185">Reference proteome</keyword>
<dbReference type="EMBL" id="BNCH01000001">
    <property type="protein sequence ID" value="GHE85421.1"/>
    <property type="molecule type" value="Genomic_DNA"/>
</dbReference>
<dbReference type="SUPFAM" id="SSF103378">
    <property type="entry name" value="2-methylcitrate dehydratase PrpD"/>
    <property type="match status" value="1"/>
</dbReference>
<organism evidence="4 5">
    <name type="scientific">Aliiroseovarius zhejiangensis</name>
    <dbReference type="NCBI Taxonomy" id="1632025"/>
    <lineage>
        <taxon>Bacteria</taxon>
        <taxon>Pseudomonadati</taxon>
        <taxon>Pseudomonadota</taxon>
        <taxon>Alphaproteobacteria</taxon>
        <taxon>Rhodobacterales</taxon>
        <taxon>Paracoccaceae</taxon>
        <taxon>Aliiroseovarius</taxon>
    </lineage>
</organism>
<sequence length="433" mass="45058">MGVVIKELSRFGIGPVRGDAGHAAREMMALSLMDWASVTMAGTGEPVARIMRDMAVDDGGGAQASVAGLARKLPVRAAAMVNGTTSHALDYDDTHFAHIGHPSVAVVPAALAIAEWIEAPGADMLDAALIGVEGSIRMGRWLGRSHYQTGFHQTATAGAFGATLAAGRLLALSADQMAHALGLCATRAAGLKSQFGTMGKPYHAGLAAQTGVEVARAAKAGFVSTLDGIEGAQGFGPTHAAQGDASAIEGLGRDWDILTISHKFHACCHGTHAMLEALAKIDIAAPDMAEMQLWTHPRWMSVCNIPHPRTGLEVKFSYAHCAAMALSGLDTSALDSFTDAIARDSYLTALASRVHVVADDNIAETAARIEVTMQSGAVHTSEHNLNRAMPTGSRRDKLEAKSRALLGAKAAELIDAVGALPDLPTLCALLRAA</sequence>
<reference evidence="5" key="1">
    <citation type="journal article" date="2019" name="Int. J. Syst. Evol. Microbiol.">
        <title>The Global Catalogue of Microorganisms (GCM) 10K type strain sequencing project: providing services to taxonomists for standard genome sequencing and annotation.</title>
        <authorList>
            <consortium name="The Broad Institute Genomics Platform"/>
            <consortium name="The Broad Institute Genome Sequencing Center for Infectious Disease"/>
            <person name="Wu L."/>
            <person name="Ma J."/>
        </authorList>
    </citation>
    <scope>NUCLEOTIDE SEQUENCE [LARGE SCALE GENOMIC DNA]</scope>
    <source>
        <strain evidence="5">KCTC 42443</strain>
    </source>
</reference>
<dbReference type="InterPro" id="IPR036148">
    <property type="entry name" value="MmgE/PrpD_sf"/>
</dbReference>
<feature type="domain" description="MmgE/PrpD C-terminal" evidence="3">
    <location>
        <begin position="265"/>
        <end position="407"/>
    </location>
</feature>